<dbReference type="EMBL" id="GBXM01055155">
    <property type="protein sequence ID" value="JAH53422.1"/>
    <property type="molecule type" value="Transcribed_RNA"/>
</dbReference>
<name>A0A0E9TIZ7_ANGAN</name>
<protein>
    <submittedName>
        <fullName evidence="1">Uncharacterized protein</fullName>
    </submittedName>
</protein>
<proteinExistence type="predicted"/>
<dbReference type="AlphaFoldDB" id="A0A0E9TIZ7"/>
<reference evidence="1" key="2">
    <citation type="journal article" date="2015" name="Fish Shellfish Immunol.">
        <title>Early steps in the European eel (Anguilla anguilla)-Vibrio vulnificus interaction in the gills: Role of the RtxA13 toxin.</title>
        <authorList>
            <person name="Callol A."/>
            <person name="Pajuelo D."/>
            <person name="Ebbesson L."/>
            <person name="Teles M."/>
            <person name="MacKenzie S."/>
            <person name="Amaro C."/>
        </authorList>
    </citation>
    <scope>NUCLEOTIDE SEQUENCE</scope>
</reference>
<sequence length="55" mass="6219">MQIGIRCVSFDTPCPALSTYPMKTPNQKNFCPILNEFCLQTIIVYLANNDIPEVI</sequence>
<organism evidence="1">
    <name type="scientific">Anguilla anguilla</name>
    <name type="common">European freshwater eel</name>
    <name type="synonym">Muraena anguilla</name>
    <dbReference type="NCBI Taxonomy" id="7936"/>
    <lineage>
        <taxon>Eukaryota</taxon>
        <taxon>Metazoa</taxon>
        <taxon>Chordata</taxon>
        <taxon>Craniata</taxon>
        <taxon>Vertebrata</taxon>
        <taxon>Euteleostomi</taxon>
        <taxon>Actinopterygii</taxon>
        <taxon>Neopterygii</taxon>
        <taxon>Teleostei</taxon>
        <taxon>Anguilliformes</taxon>
        <taxon>Anguillidae</taxon>
        <taxon>Anguilla</taxon>
    </lineage>
</organism>
<reference evidence="1" key="1">
    <citation type="submission" date="2014-11" db="EMBL/GenBank/DDBJ databases">
        <authorList>
            <person name="Amaro Gonzalez C."/>
        </authorList>
    </citation>
    <scope>NUCLEOTIDE SEQUENCE</scope>
</reference>
<evidence type="ECO:0000313" key="1">
    <source>
        <dbReference type="EMBL" id="JAH53422.1"/>
    </source>
</evidence>
<accession>A0A0E9TIZ7</accession>